<dbReference type="GO" id="GO:0005524">
    <property type="term" value="F:ATP binding"/>
    <property type="evidence" value="ECO:0007669"/>
    <property type="project" value="UniProtKB-UniRule"/>
</dbReference>
<evidence type="ECO:0000259" key="7">
    <source>
        <dbReference type="PROSITE" id="PS50901"/>
    </source>
</evidence>
<reference evidence="8" key="1">
    <citation type="submission" date="2022-03" db="EMBL/GenBank/DDBJ databases">
        <title>Cryobacterium sp. nov. strain ZS14-85, isolated from Antarctic soil.</title>
        <authorList>
            <person name="Li J."/>
            <person name="Niu G."/>
        </authorList>
    </citation>
    <scope>NUCLEOTIDE SEQUENCE</scope>
    <source>
        <strain evidence="8">ZS14-85</strain>
    </source>
</reference>
<dbReference type="PANTHER" id="PTHR22683:SF1">
    <property type="entry name" value="TYPE VII SECRETION SYSTEM PROTEIN ESSC"/>
    <property type="match status" value="1"/>
</dbReference>
<feature type="binding site" evidence="4">
    <location>
        <begin position="704"/>
        <end position="711"/>
    </location>
    <ligand>
        <name>ATP</name>
        <dbReference type="ChEBI" id="CHEBI:30616"/>
    </ligand>
</feature>
<name>A0AA41UHA3_9MICO</name>
<dbReference type="InterPro" id="IPR027417">
    <property type="entry name" value="P-loop_NTPase"/>
</dbReference>
<dbReference type="Gene3D" id="3.40.50.300">
    <property type="entry name" value="P-loop containing nucleotide triphosphate hydrolases"/>
    <property type="match status" value="4"/>
</dbReference>
<dbReference type="InterPro" id="IPR003593">
    <property type="entry name" value="AAA+_ATPase"/>
</dbReference>
<proteinExistence type="predicted"/>
<dbReference type="PANTHER" id="PTHR22683">
    <property type="entry name" value="SPORULATION PROTEIN RELATED"/>
    <property type="match status" value="1"/>
</dbReference>
<organism evidence="8 9">
    <name type="scientific">Cryobacterium zhongshanensis</name>
    <dbReference type="NCBI Taxonomy" id="2928153"/>
    <lineage>
        <taxon>Bacteria</taxon>
        <taxon>Bacillati</taxon>
        <taxon>Actinomycetota</taxon>
        <taxon>Actinomycetes</taxon>
        <taxon>Micrococcales</taxon>
        <taxon>Microbacteriaceae</taxon>
        <taxon>Cryobacterium</taxon>
    </lineage>
</organism>
<dbReference type="InterPro" id="IPR032030">
    <property type="entry name" value="YscD_cytoplasmic_dom"/>
</dbReference>
<dbReference type="PROSITE" id="PS50006">
    <property type="entry name" value="FHA_DOMAIN"/>
    <property type="match status" value="1"/>
</dbReference>
<evidence type="ECO:0000256" key="4">
    <source>
        <dbReference type="PROSITE-ProRule" id="PRU00289"/>
    </source>
</evidence>
<keyword evidence="9" id="KW-1185">Reference proteome</keyword>
<feature type="domain" description="FtsK" evidence="7">
    <location>
        <begin position="1011"/>
        <end position="1202"/>
    </location>
</feature>
<dbReference type="InterPro" id="IPR050206">
    <property type="entry name" value="FtsK/SpoIIIE/SftA"/>
</dbReference>
<sequence length="1488" mass="158528">MRVKLTLKRAGLDDVDVAVTADATALVGDIAQALYAADPARAGASVPERLTLQLGGQTVDGAPLPVRVLDRATDLNECGLRSGGVIELVQASEDFARPGENRGPAAARVTVLAGPDAGRQFDVPFGSSVIGRDYGVDVRLGDGLVSKRHARINVADAVEILDLGSANGIVMGGELVSRAILTPASVVTLGDTDLSVAPLQQLTAGAASVPVMEFVRSPRVVARYAGIKIVAPTPPKAPQKQRFPYLSIVAPIIMGLTLYLVTHQLMSLIFIALSPLLVIGAFVDGAVTARRTLKAQIKQFEAAMVSSRASQDRAHAEERRVRAAEAPSLADTVDALRRHGTLMWTHRPEHDAFLTARLGLGQAPSRSELTLPNSNESLPEYWERLEEAAGRFAQIDDVPVTVDWRSAGALGLVGARDERDGVARGVVLQAAGLHSPAELVVCALVSASSRTAWGWLEWLPHTSSPHSPLVGEHLADNPGSGQALLARLEALVDDRLEAASALRGALATPERATETSEDKEPAQVPVVLVVIENDAPIDRGRATRLAERGADANVHVIWCAPSVDRLPAVCRTFLVLDGAPGTSVGQVRFGESSLPVRTESLDDGTAHRLARSLAPVVDVGTPVDDDSDLPRSVSYATLSGLDLVRKPDAVVERWRENNSLTLRDGSPPQRRKKEGNLRALVGHAGTEPFYLDLRTQGPHALVGGTTGAGKSEFLQAWVLGMAAAHSPDRVTFLFVDYKGGAAFADCVQLPHTVGLVTDLSPHLVRRALTSLRAELRYREHLLNRKKAKDLVSLEKTGDPETPPSLLIIVDEFAALAQEMPEFVDGVVDVAQRGRSLGLHLILATQRPAGVIKDNLRANTPLRIALRMADAEDSSDILGTPMAAHFDPSIPGRGAAKTGPGRIAAFQTGYAGGWTTDTPARPRIDVHALNFGTSTPWDLPEPAITEVRDPGPNDIARMVVTITDAAAKAAVPEPRKPWLDELRAVYDFMELPHPRTDERLLLGVIDDPKTQSQPTMYYEPDRDGNMAIYGAGGAGKSAALRALAVAAAVTSLGGPIQVYGLDFGAGGLRMLEDLPHVGAIISGDDDERVIRLLRTLRDLVDDRGVRYAAVRAGSIGEYRLLANLPDEPRILLLVDGIGAFREAYEFASNSQWFTVFAQIAADGRPLGVHVVMTGDRANSVPNSISSTVQKRLVLRQATEEEYMLLGAAKDVLDVTSPPGRGIIDGNEVQLAILGASSNLAVQSREVQRLAASMRRQGVAEAPPVGRLPESTKLSGLPVLDANGLAVVGIDDEGLAPLGIVTRGAFLISGPPGSGRTTALATFAASLRRVRRRPAIVLFSARRTALTQTPGWEEVADSIDDVVASVTRLTERIEKDEFAPGELAVLIEGITDFTGTDAEHPLDRLIKLAVRADLFVVGEAESSTWSQAWTLAAAFKAGRRGLLLMPGDMDGDTLLGTSLGRLKRGDFPPGRGFLVGGGRSARLQIALEQP</sequence>
<dbReference type="InterPro" id="IPR008984">
    <property type="entry name" value="SMAD_FHA_dom_sf"/>
</dbReference>
<keyword evidence="1" id="KW-0597">Phosphoprotein</keyword>
<dbReference type="Pfam" id="PF16697">
    <property type="entry name" value="Yop-YscD_cpl"/>
    <property type="match status" value="1"/>
</dbReference>
<dbReference type="EMBL" id="JALGAR010000002">
    <property type="protein sequence ID" value="MCI4658194.1"/>
    <property type="molecule type" value="Genomic_DNA"/>
</dbReference>
<dbReference type="SMART" id="SM00382">
    <property type="entry name" value="AAA"/>
    <property type="match status" value="3"/>
</dbReference>
<dbReference type="SUPFAM" id="SSF52540">
    <property type="entry name" value="P-loop containing nucleoside triphosphate hydrolases"/>
    <property type="match status" value="3"/>
</dbReference>
<feature type="domain" description="FHA" evidence="6">
    <location>
        <begin position="128"/>
        <end position="176"/>
    </location>
</feature>
<protein>
    <submittedName>
        <fullName evidence="8">FHA domain-containing protein</fullName>
    </submittedName>
</protein>
<evidence type="ECO:0000256" key="2">
    <source>
        <dbReference type="ARBA" id="ARBA00022741"/>
    </source>
</evidence>
<dbReference type="RefSeq" id="WP_243011954.1">
    <property type="nucleotide sequence ID" value="NZ_JALGAR010000002.1"/>
</dbReference>
<dbReference type="InterPro" id="IPR000253">
    <property type="entry name" value="FHA_dom"/>
</dbReference>
<keyword evidence="5" id="KW-0812">Transmembrane</keyword>
<feature type="binding site" evidence="4">
    <location>
        <begin position="1029"/>
        <end position="1036"/>
    </location>
    <ligand>
        <name>ATP</name>
        <dbReference type="ChEBI" id="CHEBI:30616"/>
    </ligand>
</feature>
<keyword evidence="2 4" id="KW-0547">Nucleotide-binding</keyword>
<dbReference type="GO" id="GO:0003677">
    <property type="term" value="F:DNA binding"/>
    <property type="evidence" value="ECO:0007669"/>
    <property type="project" value="InterPro"/>
</dbReference>
<dbReference type="Gene3D" id="2.60.200.20">
    <property type="match status" value="1"/>
</dbReference>
<feature type="transmembrane region" description="Helical" evidence="5">
    <location>
        <begin position="243"/>
        <end position="262"/>
    </location>
</feature>
<evidence type="ECO:0000259" key="6">
    <source>
        <dbReference type="PROSITE" id="PS50006"/>
    </source>
</evidence>
<dbReference type="Pfam" id="PF01580">
    <property type="entry name" value="FtsK_SpoIIIE"/>
    <property type="match status" value="2"/>
</dbReference>
<evidence type="ECO:0000313" key="8">
    <source>
        <dbReference type="EMBL" id="MCI4658194.1"/>
    </source>
</evidence>
<dbReference type="CDD" id="cd00060">
    <property type="entry name" value="FHA"/>
    <property type="match status" value="1"/>
</dbReference>
<dbReference type="Proteomes" id="UP001165341">
    <property type="component" value="Unassembled WGS sequence"/>
</dbReference>
<evidence type="ECO:0000313" key="9">
    <source>
        <dbReference type="Proteomes" id="UP001165341"/>
    </source>
</evidence>
<evidence type="ECO:0000256" key="5">
    <source>
        <dbReference type="SAM" id="Phobius"/>
    </source>
</evidence>
<gene>
    <name evidence="8" type="ORF">MQH31_10285</name>
</gene>
<evidence type="ECO:0000256" key="1">
    <source>
        <dbReference type="ARBA" id="ARBA00022553"/>
    </source>
</evidence>
<dbReference type="SMART" id="SM00240">
    <property type="entry name" value="FHA"/>
    <property type="match status" value="1"/>
</dbReference>
<keyword evidence="3 4" id="KW-0067">ATP-binding</keyword>
<dbReference type="SUPFAM" id="SSF49879">
    <property type="entry name" value="SMAD/FHA domain"/>
    <property type="match status" value="1"/>
</dbReference>
<accession>A0AA41UHA3</accession>
<keyword evidence="5" id="KW-0472">Membrane</keyword>
<feature type="domain" description="FtsK" evidence="7">
    <location>
        <begin position="686"/>
        <end position="874"/>
    </location>
</feature>
<keyword evidence="5" id="KW-1133">Transmembrane helix</keyword>
<feature type="transmembrane region" description="Helical" evidence="5">
    <location>
        <begin position="268"/>
        <end position="289"/>
    </location>
</feature>
<dbReference type="PROSITE" id="PS50901">
    <property type="entry name" value="FTSK"/>
    <property type="match status" value="2"/>
</dbReference>
<dbReference type="CDD" id="cd01127">
    <property type="entry name" value="TrwB_TraG_TraD_VirD4"/>
    <property type="match status" value="1"/>
</dbReference>
<dbReference type="InterPro" id="IPR002543">
    <property type="entry name" value="FtsK_dom"/>
</dbReference>
<evidence type="ECO:0000256" key="3">
    <source>
        <dbReference type="ARBA" id="ARBA00022840"/>
    </source>
</evidence>
<comment type="caution">
    <text evidence="8">The sequence shown here is derived from an EMBL/GenBank/DDBJ whole genome shotgun (WGS) entry which is preliminary data.</text>
</comment>